<dbReference type="RefSeq" id="WP_096433690.1">
    <property type="nucleotide sequence ID" value="NZ_NTJD01000007.1"/>
</dbReference>
<protein>
    <recommendedName>
        <fullName evidence="3">BrnA antitoxin of type II toxin-antitoxin system</fullName>
    </recommendedName>
</protein>
<dbReference type="OrthoDB" id="361944at2"/>
<evidence type="ECO:0000313" key="2">
    <source>
        <dbReference type="Proteomes" id="UP000243507"/>
    </source>
</evidence>
<evidence type="ECO:0000313" key="1">
    <source>
        <dbReference type="EMBL" id="PCD76116.1"/>
    </source>
</evidence>
<gene>
    <name evidence="1" type="ORF">CLN94_09765</name>
</gene>
<comment type="caution">
    <text evidence="1">The sequence shown here is derived from an EMBL/GenBank/DDBJ whole genome shotgun (WGS) entry which is preliminary data.</text>
</comment>
<dbReference type="EMBL" id="NTJD01000007">
    <property type="protein sequence ID" value="PCD76116.1"/>
    <property type="molecule type" value="Genomic_DNA"/>
</dbReference>
<sequence length="148" mass="16969">MPNPNRPLTASQREHHYYMADAIRRLEWDLHNTIDVGGRIPAEWHEIARARRPRRKVKVTLWLDEAVLRFLKSQGRGYGERANAVLEAFMHARLAGLVKGADTIDPYRDNGFDAPERPAWGLTDHEMTGGDGPAPRIGAKERIRIKRR</sequence>
<dbReference type="Pfam" id="PF14384">
    <property type="entry name" value="BrnA_antitoxin"/>
    <property type="match status" value="1"/>
</dbReference>
<organism evidence="1 2">
    <name type="scientific">Pseudothioclava arenosa</name>
    <dbReference type="NCBI Taxonomy" id="1795308"/>
    <lineage>
        <taxon>Bacteria</taxon>
        <taxon>Pseudomonadati</taxon>
        <taxon>Pseudomonadota</taxon>
        <taxon>Alphaproteobacteria</taxon>
        <taxon>Rhodobacterales</taxon>
        <taxon>Paracoccaceae</taxon>
        <taxon>Pseudothioclava</taxon>
    </lineage>
</organism>
<reference evidence="1 2" key="1">
    <citation type="submission" date="2017-09" db="EMBL/GenBank/DDBJ databases">
        <title>A multilocus sequence analysis scheme for characterization of bacteria in the genus Thioclava.</title>
        <authorList>
            <person name="Liu Y."/>
            <person name="Shao Z."/>
        </authorList>
    </citation>
    <scope>NUCLEOTIDE SEQUENCE [LARGE SCALE GENOMIC DNA]</scope>
    <source>
        <strain evidence="1 2">CAU 1312</strain>
    </source>
</reference>
<dbReference type="Proteomes" id="UP000243507">
    <property type="component" value="Unassembled WGS sequence"/>
</dbReference>
<name>A0A2A4CPS5_9RHOB</name>
<proteinExistence type="predicted"/>
<dbReference type="AlphaFoldDB" id="A0A2A4CPS5"/>
<evidence type="ECO:0008006" key="3">
    <source>
        <dbReference type="Google" id="ProtNLM"/>
    </source>
</evidence>
<dbReference type="InterPro" id="IPR025528">
    <property type="entry name" value="BrnA_antitoxin"/>
</dbReference>
<accession>A0A2A4CPS5</accession>
<keyword evidence="2" id="KW-1185">Reference proteome</keyword>